<reference evidence="2" key="1">
    <citation type="submission" date="2022-05" db="EMBL/GenBank/DDBJ databases">
        <authorList>
            <person name="Sun X."/>
        </authorList>
    </citation>
    <scope>NUCLEOTIDE SEQUENCE</scope>
    <source>
        <strain evidence="2">Ai-910</strain>
    </source>
</reference>
<keyword evidence="1" id="KW-0732">Signal</keyword>
<dbReference type="Proteomes" id="UP001056426">
    <property type="component" value="Chromosome"/>
</dbReference>
<name>A0A9J6ZNF1_9BACT</name>
<keyword evidence="3" id="KW-1185">Reference proteome</keyword>
<protein>
    <submittedName>
        <fullName evidence="2">Type IX secretion system membrane protein PorP/SprF</fullName>
    </submittedName>
</protein>
<evidence type="ECO:0000256" key="1">
    <source>
        <dbReference type="SAM" id="SignalP"/>
    </source>
</evidence>
<dbReference type="AlphaFoldDB" id="A0A9J6ZNF1"/>
<sequence length="311" mass="34835">MKRSIYKILIPLLFCVLPHAATGQQDPLLTQYMFNTLAFNPAYAGTSGMLHAMVTSRHQWIGFDDAPSTQTFTIHTPFTAKSFATGLTFIRDEIGPTANTSAWFDYSYHLNLSRSVKLSLGLKGGFSHYKTDFSKLIAEASPEEAAYFETPEAQMLPNFGFGTYLWSDKFYLGISAPRLLENSVENEVVPGSYTIDEKRIYLLMGGVVFHINQDFVLKPSFMLRLNESSPLSADANLTLFIKDRISAGVFYRDPKSAGGIVSLKLGNQFSIGYAYDTSFDSLASKFGSSHEFMIGFEFSFKKDKVLNPRYF</sequence>
<dbReference type="RefSeq" id="WP_250722841.1">
    <property type="nucleotide sequence ID" value="NZ_CP098400.1"/>
</dbReference>
<proteinExistence type="predicted"/>
<dbReference type="NCBIfam" id="TIGR03519">
    <property type="entry name" value="T9SS_PorP_fam"/>
    <property type="match status" value="1"/>
</dbReference>
<accession>A0A9J6ZNF1</accession>
<feature type="signal peptide" evidence="1">
    <location>
        <begin position="1"/>
        <end position="20"/>
    </location>
</feature>
<evidence type="ECO:0000313" key="3">
    <source>
        <dbReference type="Proteomes" id="UP001056426"/>
    </source>
</evidence>
<evidence type="ECO:0000313" key="2">
    <source>
        <dbReference type="EMBL" id="URW79171.1"/>
    </source>
</evidence>
<dbReference type="InterPro" id="IPR019861">
    <property type="entry name" value="PorP/SprF_Bacteroidetes"/>
</dbReference>
<dbReference type="EMBL" id="CP098400">
    <property type="protein sequence ID" value="URW79171.1"/>
    <property type="molecule type" value="Genomic_DNA"/>
</dbReference>
<feature type="chain" id="PRO_5039932476" evidence="1">
    <location>
        <begin position="21"/>
        <end position="311"/>
    </location>
</feature>
<organism evidence="2 3">
    <name type="scientific">Xiashengella succiniciproducens</name>
    <dbReference type="NCBI Taxonomy" id="2949635"/>
    <lineage>
        <taxon>Bacteria</taxon>
        <taxon>Pseudomonadati</taxon>
        <taxon>Bacteroidota</taxon>
        <taxon>Bacteroidia</taxon>
        <taxon>Marinilabiliales</taxon>
        <taxon>Marinilabiliaceae</taxon>
        <taxon>Xiashengella</taxon>
    </lineage>
</organism>
<dbReference type="KEGG" id="alkq:M9189_09930"/>
<reference evidence="2" key="2">
    <citation type="submission" date="2022-06" db="EMBL/GenBank/DDBJ databases">
        <title>Xiashengella guii gen. nov. sp. nov., a bacterium isolated form anaerobic digestion tank.</title>
        <authorList>
            <person name="Huang H."/>
        </authorList>
    </citation>
    <scope>NUCLEOTIDE SEQUENCE</scope>
    <source>
        <strain evidence="2">Ai-910</strain>
    </source>
</reference>
<dbReference type="Pfam" id="PF11751">
    <property type="entry name" value="PorP_SprF"/>
    <property type="match status" value="1"/>
</dbReference>
<gene>
    <name evidence="2" type="ORF">M9189_09930</name>
</gene>